<dbReference type="Proteomes" id="UP000535078">
    <property type="component" value="Unassembled WGS sequence"/>
</dbReference>
<evidence type="ECO:0000313" key="2">
    <source>
        <dbReference type="EMBL" id="NJB91422.1"/>
    </source>
</evidence>
<proteinExistence type="predicted"/>
<dbReference type="AlphaFoldDB" id="A0A7X5XU86"/>
<name>A0A7X5XU86_9SPHN</name>
<organism evidence="2 3">
    <name type="scientific">Sphingopyxis italica</name>
    <dbReference type="NCBI Taxonomy" id="1129133"/>
    <lineage>
        <taxon>Bacteria</taxon>
        <taxon>Pseudomonadati</taxon>
        <taxon>Pseudomonadota</taxon>
        <taxon>Alphaproteobacteria</taxon>
        <taxon>Sphingomonadales</taxon>
        <taxon>Sphingomonadaceae</taxon>
        <taxon>Sphingopyxis</taxon>
    </lineage>
</organism>
<dbReference type="EMBL" id="JAATIT010000006">
    <property type="protein sequence ID" value="NJB91422.1"/>
    <property type="molecule type" value="Genomic_DNA"/>
</dbReference>
<evidence type="ECO:0000256" key="1">
    <source>
        <dbReference type="SAM" id="MobiDB-lite"/>
    </source>
</evidence>
<evidence type="ECO:0000313" key="3">
    <source>
        <dbReference type="Proteomes" id="UP000535078"/>
    </source>
</evidence>
<keyword evidence="3" id="KW-1185">Reference proteome</keyword>
<reference evidence="2 3" key="1">
    <citation type="submission" date="2020-03" db="EMBL/GenBank/DDBJ databases">
        <title>Genomic Encyclopedia of Type Strains, Phase IV (KMG-IV): sequencing the most valuable type-strain genomes for metagenomic binning, comparative biology and taxonomic classification.</title>
        <authorList>
            <person name="Goeker M."/>
        </authorList>
    </citation>
    <scope>NUCLEOTIDE SEQUENCE [LARGE SCALE GENOMIC DNA]</scope>
    <source>
        <strain evidence="2 3">DSM 25229</strain>
    </source>
</reference>
<sequence length="47" mass="5216">MTATHELLFTRRRGDAEGRLPLFPGMPGLTRHPPFLEDEGGPRIKSG</sequence>
<feature type="region of interest" description="Disordered" evidence="1">
    <location>
        <begin position="17"/>
        <end position="47"/>
    </location>
</feature>
<accession>A0A7X5XU86</accession>
<gene>
    <name evidence="2" type="ORF">GGR90_003633</name>
</gene>
<protein>
    <submittedName>
        <fullName evidence="2">Uncharacterized protein</fullName>
    </submittedName>
</protein>
<comment type="caution">
    <text evidence="2">The sequence shown here is derived from an EMBL/GenBank/DDBJ whole genome shotgun (WGS) entry which is preliminary data.</text>
</comment>